<organism evidence="2">
    <name type="scientific">Rhizophora mucronata</name>
    <name type="common">Asiatic mangrove</name>
    <dbReference type="NCBI Taxonomy" id="61149"/>
    <lineage>
        <taxon>Eukaryota</taxon>
        <taxon>Viridiplantae</taxon>
        <taxon>Streptophyta</taxon>
        <taxon>Embryophyta</taxon>
        <taxon>Tracheophyta</taxon>
        <taxon>Spermatophyta</taxon>
        <taxon>Magnoliopsida</taxon>
        <taxon>eudicotyledons</taxon>
        <taxon>Gunneridae</taxon>
        <taxon>Pentapetalae</taxon>
        <taxon>rosids</taxon>
        <taxon>fabids</taxon>
        <taxon>Malpighiales</taxon>
        <taxon>Rhizophoraceae</taxon>
        <taxon>Rhizophora</taxon>
    </lineage>
</organism>
<protein>
    <submittedName>
        <fullName evidence="2">Uncharacterized protein</fullName>
    </submittedName>
</protein>
<feature type="region of interest" description="Disordered" evidence="1">
    <location>
        <begin position="1"/>
        <end position="28"/>
    </location>
</feature>
<reference evidence="2" key="1">
    <citation type="submission" date="2018-02" db="EMBL/GenBank/DDBJ databases">
        <title>Rhizophora mucronata_Transcriptome.</title>
        <authorList>
            <person name="Meera S.P."/>
            <person name="Sreeshan A."/>
            <person name="Augustine A."/>
        </authorList>
    </citation>
    <scope>NUCLEOTIDE SEQUENCE</scope>
    <source>
        <tissue evidence="2">Leaf</tissue>
    </source>
</reference>
<proteinExistence type="predicted"/>
<evidence type="ECO:0000256" key="1">
    <source>
        <dbReference type="SAM" id="MobiDB-lite"/>
    </source>
</evidence>
<evidence type="ECO:0000313" key="2">
    <source>
        <dbReference type="EMBL" id="MBX38301.1"/>
    </source>
</evidence>
<dbReference type="AlphaFoldDB" id="A0A2P2N724"/>
<name>A0A2P2N724_RHIMU</name>
<sequence length="28" mass="3275">MEQIGKGGEYKEMKEKCLSNKSTNERKK</sequence>
<dbReference type="EMBL" id="GGEC01057817">
    <property type="protein sequence ID" value="MBX38301.1"/>
    <property type="molecule type" value="Transcribed_RNA"/>
</dbReference>
<feature type="compositionally biased region" description="Basic and acidic residues" evidence="1">
    <location>
        <begin position="8"/>
        <end position="28"/>
    </location>
</feature>
<accession>A0A2P2N724</accession>